<dbReference type="AlphaFoldDB" id="A0A8J3E471"/>
<evidence type="ECO:0000313" key="1">
    <source>
        <dbReference type="EMBL" id="GGF12169.1"/>
    </source>
</evidence>
<reference evidence="1" key="1">
    <citation type="journal article" date="2014" name="Int. J. Syst. Evol. Microbiol.">
        <title>Complete genome sequence of Corynebacterium casei LMG S-19264T (=DSM 44701T), isolated from a smear-ripened cheese.</title>
        <authorList>
            <consortium name="US DOE Joint Genome Institute (JGI-PGF)"/>
            <person name="Walter F."/>
            <person name="Albersmeier A."/>
            <person name="Kalinowski J."/>
            <person name="Ruckert C."/>
        </authorList>
    </citation>
    <scope>NUCLEOTIDE SEQUENCE</scope>
    <source>
        <strain evidence="1">CGMCC 1.15725</strain>
    </source>
</reference>
<gene>
    <name evidence="1" type="ORF">GCM10011611_17260</name>
</gene>
<proteinExistence type="predicted"/>
<evidence type="ECO:0000313" key="2">
    <source>
        <dbReference type="Proteomes" id="UP000646365"/>
    </source>
</evidence>
<dbReference type="EMBL" id="BMJQ01000004">
    <property type="protein sequence ID" value="GGF12169.1"/>
    <property type="molecule type" value="Genomic_DNA"/>
</dbReference>
<sequence length="79" mass="7744">MCVAFWLDGALPVSALGCVSLCAGETAEVLPLEFIDPVSCGMSLEELLGGVTLGAGLVDGRVAGEVALGGVAAGPLLVD</sequence>
<reference evidence="1" key="2">
    <citation type="submission" date="2020-09" db="EMBL/GenBank/DDBJ databases">
        <authorList>
            <person name="Sun Q."/>
            <person name="Zhou Y."/>
        </authorList>
    </citation>
    <scope>NUCLEOTIDE SEQUENCE</scope>
    <source>
        <strain evidence="1">CGMCC 1.15725</strain>
    </source>
</reference>
<name>A0A8J3E471_9PROT</name>
<comment type="caution">
    <text evidence="1">The sequence shown here is derived from an EMBL/GenBank/DDBJ whole genome shotgun (WGS) entry which is preliminary data.</text>
</comment>
<dbReference type="Proteomes" id="UP000646365">
    <property type="component" value="Unassembled WGS sequence"/>
</dbReference>
<protein>
    <submittedName>
        <fullName evidence="1">Uncharacterized protein</fullName>
    </submittedName>
</protein>
<accession>A0A8J3E471</accession>
<keyword evidence="2" id="KW-1185">Reference proteome</keyword>
<organism evidence="1 2">
    <name type="scientific">Aliidongia dinghuensis</name>
    <dbReference type="NCBI Taxonomy" id="1867774"/>
    <lineage>
        <taxon>Bacteria</taxon>
        <taxon>Pseudomonadati</taxon>
        <taxon>Pseudomonadota</taxon>
        <taxon>Alphaproteobacteria</taxon>
        <taxon>Rhodospirillales</taxon>
        <taxon>Dongiaceae</taxon>
        <taxon>Aliidongia</taxon>
    </lineage>
</organism>